<feature type="transmembrane region" description="Helical" evidence="5">
    <location>
        <begin position="349"/>
        <end position="371"/>
    </location>
</feature>
<organism evidence="7 8">
    <name type="scientific">Arthrobacter ginkgonis</name>
    <dbReference type="NCBI Taxonomy" id="1630594"/>
    <lineage>
        <taxon>Bacteria</taxon>
        <taxon>Bacillati</taxon>
        <taxon>Actinomycetota</taxon>
        <taxon>Actinomycetes</taxon>
        <taxon>Micrococcales</taxon>
        <taxon>Micrococcaceae</taxon>
        <taxon>Arthrobacter</taxon>
    </lineage>
</organism>
<accession>A0ABP7CY93</accession>
<dbReference type="InterPro" id="IPR005829">
    <property type="entry name" value="Sugar_transporter_CS"/>
</dbReference>
<feature type="transmembrane region" description="Helical" evidence="5">
    <location>
        <begin position="21"/>
        <end position="47"/>
    </location>
</feature>
<dbReference type="InterPro" id="IPR011701">
    <property type="entry name" value="MFS"/>
</dbReference>
<evidence type="ECO:0000256" key="4">
    <source>
        <dbReference type="ARBA" id="ARBA00023136"/>
    </source>
</evidence>
<proteinExistence type="predicted"/>
<reference evidence="8" key="1">
    <citation type="journal article" date="2019" name="Int. J. Syst. Evol. Microbiol.">
        <title>The Global Catalogue of Microorganisms (GCM) 10K type strain sequencing project: providing services to taxonomists for standard genome sequencing and annotation.</title>
        <authorList>
            <consortium name="The Broad Institute Genomics Platform"/>
            <consortium name="The Broad Institute Genome Sequencing Center for Infectious Disease"/>
            <person name="Wu L."/>
            <person name="Ma J."/>
        </authorList>
    </citation>
    <scope>NUCLEOTIDE SEQUENCE [LARGE SCALE GENOMIC DNA]</scope>
    <source>
        <strain evidence="8">JCM 30742</strain>
    </source>
</reference>
<gene>
    <name evidence="7" type="ORF">GCM10023081_36950</name>
</gene>
<feature type="transmembrane region" description="Helical" evidence="5">
    <location>
        <begin position="383"/>
        <end position="407"/>
    </location>
</feature>
<protein>
    <submittedName>
        <fullName evidence="7">MFS transporter</fullName>
    </submittedName>
</protein>
<dbReference type="PANTHER" id="PTHR23508:SF10">
    <property type="entry name" value="CARBOXYLIC ACID TRANSPORTER PROTEIN HOMOLOG"/>
    <property type="match status" value="1"/>
</dbReference>
<keyword evidence="3 5" id="KW-1133">Transmembrane helix</keyword>
<evidence type="ECO:0000313" key="8">
    <source>
        <dbReference type="Proteomes" id="UP001500752"/>
    </source>
</evidence>
<dbReference type="Gene3D" id="1.20.1250.20">
    <property type="entry name" value="MFS general substrate transporter like domains"/>
    <property type="match status" value="1"/>
</dbReference>
<keyword evidence="4 5" id="KW-0472">Membrane</keyword>
<keyword evidence="2 5" id="KW-0812">Transmembrane</keyword>
<feature type="transmembrane region" description="Helical" evidence="5">
    <location>
        <begin position="59"/>
        <end position="80"/>
    </location>
</feature>
<dbReference type="Pfam" id="PF07690">
    <property type="entry name" value="MFS_1"/>
    <property type="match status" value="1"/>
</dbReference>
<dbReference type="InterPro" id="IPR020846">
    <property type="entry name" value="MFS_dom"/>
</dbReference>
<dbReference type="PROSITE" id="PS50850">
    <property type="entry name" value="MFS"/>
    <property type="match status" value="1"/>
</dbReference>
<comment type="caution">
    <text evidence="7">The sequence shown here is derived from an EMBL/GenBank/DDBJ whole genome shotgun (WGS) entry which is preliminary data.</text>
</comment>
<comment type="subcellular location">
    <subcellularLocation>
        <location evidence="1">Cell membrane</location>
        <topology evidence="1">Multi-pass membrane protein</topology>
    </subcellularLocation>
</comment>
<name>A0ABP7CY93_9MICC</name>
<dbReference type="Proteomes" id="UP001500752">
    <property type="component" value="Unassembled WGS sequence"/>
</dbReference>
<dbReference type="PANTHER" id="PTHR23508">
    <property type="entry name" value="CARBOXYLIC ACID TRANSPORTER PROTEIN HOMOLOG"/>
    <property type="match status" value="1"/>
</dbReference>
<feature type="domain" description="Major facilitator superfamily (MFS) profile" evidence="6">
    <location>
        <begin position="22"/>
        <end position="437"/>
    </location>
</feature>
<feature type="transmembrane region" description="Helical" evidence="5">
    <location>
        <begin position="258"/>
        <end position="278"/>
    </location>
</feature>
<feature type="transmembrane region" description="Helical" evidence="5">
    <location>
        <begin position="290"/>
        <end position="311"/>
    </location>
</feature>
<evidence type="ECO:0000256" key="5">
    <source>
        <dbReference type="SAM" id="Phobius"/>
    </source>
</evidence>
<dbReference type="PROSITE" id="PS00216">
    <property type="entry name" value="SUGAR_TRANSPORT_1"/>
    <property type="match status" value="1"/>
</dbReference>
<evidence type="ECO:0000256" key="3">
    <source>
        <dbReference type="ARBA" id="ARBA00022989"/>
    </source>
</evidence>
<evidence type="ECO:0000313" key="7">
    <source>
        <dbReference type="EMBL" id="GAA3696486.1"/>
    </source>
</evidence>
<dbReference type="SUPFAM" id="SSF103473">
    <property type="entry name" value="MFS general substrate transporter"/>
    <property type="match status" value="1"/>
</dbReference>
<sequence length="458" mass="49273">MIPVNNPLPAPRRFTVRETRIATVIAFFAWAVAVYDFIMFGTLLPVIKEDFGWSESQALFVHTLTTLGGAIVVFVLGPLVDRFGRRRGMMLTVAGTAVSSGLTALATNIAAMVGIRSISGLGLAEQSVNATYLNEVYELTEDEKARRNKGFFYSFVQSGWPVGALIASAFVSIVAGIFGANEWRLTFLLATIPGLLILWIRRSLRESPQFEATKEIRRLKEAGQAEQAELLARQFGIDTSVGAPLKAIFTGRRLRNTLVLGGAFFLNWFAVQSFSVLATTVLTSAKGLEFSVVTPLLVIANLVGAAGYLFFGWAGDRWGRRNLIGLGWIAASGLFAALLLIDMPVPMTVVIYSLGLFCLLGPAAALFFYIAECYDAACRATGGTFILAVSQPGAVLAGFLLSGLIAAGLDINISFTLVGVLGCLASGLLVFAAHSIKEPEAKHSLHHPHKPHSELENQ</sequence>
<evidence type="ECO:0000259" key="6">
    <source>
        <dbReference type="PROSITE" id="PS50850"/>
    </source>
</evidence>
<feature type="transmembrane region" description="Helical" evidence="5">
    <location>
        <begin position="413"/>
        <end position="433"/>
    </location>
</feature>
<feature type="transmembrane region" description="Helical" evidence="5">
    <location>
        <begin position="183"/>
        <end position="200"/>
    </location>
</feature>
<keyword evidence="8" id="KW-1185">Reference proteome</keyword>
<feature type="transmembrane region" description="Helical" evidence="5">
    <location>
        <begin position="323"/>
        <end position="343"/>
    </location>
</feature>
<evidence type="ECO:0000256" key="2">
    <source>
        <dbReference type="ARBA" id="ARBA00022692"/>
    </source>
</evidence>
<dbReference type="InterPro" id="IPR036259">
    <property type="entry name" value="MFS_trans_sf"/>
</dbReference>
<feature type="transmembrane region" description="Helical" evidence="5">
    <location>
        <begin position="151"/>
        <end position="177"/>
    </location>
</feature>
<dbReference type="EMBL" id="BAABEO010000024">
    <property type="protein sequence ID" value="GAA3696486.1"/>
    <property type="molecule type" value="Genomic_DNA"/>
</dbReference>
<evidence type="ECO:0000256" key="1">
    <source>
        <dbReference type="ARBA" id="ARBA00004651"/>
    </source>
</evidence>